<protein>
    <submittedName>
        <fullName evidence="3">LysR family transcriptional regulator</fullName>
    </submittedName>
</protein>
<proteinExistence type="predicted"/>
<feature type="domain" description="HTH lysR-type" evidence="2">
    <location>
        <begin position="1"/>
        <end position="36"/>
    </location>
</feature>
<dbReference type="AlphaFoldDB" id="A0A443LEF5"/>
<feature type="compositionally biased region" description="Low complexity" evidence="1">
    <location>
        <begin position="56"/>
        <end position="76"/>
    </location>
</feature>
<dbReference type="InterPro" id="IPR036388">
    <property type="entry name" value="WH-like_DNA-bd_sf"/>
</dbReference>
<evidence type="ECO:0000256" key="1">
    <source>
        <dbReference type="SAM" id="MobiDB-lite"/>
    </source>
</evidence>
<keyword evidence="4" id="KW-1185">Reference proteome</keyword>
<organism evidence="3 4">
    <name type="scientific">Paenirhodobacter huangdaonensis</name>
    <dbReference type="NCBI Taxonomy" id="2501515"/>
    <lineage>
        <taxon>Bacteria</taxon>
        <taxon>Pseudomonadati</taxon>
        <taxon>Pseudomonadota</taxon>
        <taxon>Alphaproteobacteria</taxon>
        <taxon>Rhodobacterales</taxon>
        <taxon>Rhodobacter group</taxon>
        <taxon>Paenirhodobacter</taxon>
    </lineage>
</organism>
<dbReference type="SUPFAM" id="SSF46785">
    <property type="entry name" value="Winged helix' DNA-binding domain"/>
    <property type="match status" value="1"/>
</dbReference>
<feature type="region of interest" description="Disordered" evidence="1">
    <location>
        <begin position="28"/>
        <end position="82"/>
    </location>
</feature>
<dbReference type="EMBL" id="SAVA01000019">
    <property type="protein sequence ID" value="RWR47572.1"/>
    <property type="molecule type" value="Genomic_DNA"/>
</dbReference>
<evidence type="ECO:0000313" key="3">
    <source>
        <dbReference type="EMBL" id="RWR47572.1"/>
    </source>
</evidence>
<comment type="caution">
    <text evidence="3">The sequence shown here is derived from an EMBL/GenBank/DDBJ whole genome shotgun (WGS) entry which is preliminary data.</text>
</comment>
<dbReference type="InterPro" id="IPR000847">
    <property type="entry name" value="LysR_HTH_N"/>
</dbReference>
<name>A0A443LEF5_9RHOB</name>
<dbReference type="GO" id="GO:0003700">
    <property type="term" value="F:DNA-binding transcription factor activity"/>
    <property type="evidence" value="ECO:0007669"/>
    <property type="project" value="InterPro"/>
</dbReference>
<accession>A0A443LEF5</accession>
<reference evidence="4" key="2">
    <citation type="submission" date="2019-01" db="EMBL/GenBank/DDBJ databases">
        <title>Sinorhodobacter populi sp. nov. isolated from the symptomatic bark tissue of Populus euramericana canker.</title>
        <authorList>
            <person name="Li Y."/>
        </authorList>
    </citation>
    <scope>NUCLEOTIDE SEQUENCE [LARGE SCALE GENOMIC DNA]</scope>
    <source>
        <strain evidence="4">CGMCC 1.12963</strain>
    </source>
</reference>
<evidence type="ECO:0000313" key="4">
    <source>
        <dbReference type="Proteomes" id="UP000288071"/>
    </source>
</evidence>
<dbReference type="InterPro" id="IPR036390">
    <property type="entry name" value="WH_DNA-bd_sf"/>
</dbReference>
<evidence type="ECO:0000259" key="2">
    <source>
        <dbReference type="PROSITE" id="PS50931"/>
    </source>
</evidence>
<dbReference type="PROSITE" id="PS50931">
    <property type="entry name" value="HTH_LYSR"/>
    <property type="match status" value="1"/>
</dbReference>
<dbReference type="Proteomes" id="UP000288071">
    <property type="component" value="Unassembled WGS sequence"/>
</dbReference>
<feature type="compositionally biased region" description="Basic and acidic residues" evidence="1">
    <location>
        <begin position="37"/>
        <end position="46"/>
    </location>
</feature>
<sequence length="82" mass="9072">MRLRHLRCFFETARFGSLSAAAEALHVSQPAASKTIGDPRRRDLRPWRTAPHAPPRRGASSRATPAPRSPSSNARRICCAPR</sequence>
<reference evidence="3 4" key="1">
    <citation type="submission" date="2019-01" db="EMBL/GenBank/DDBJ databases">
        <title>Sinorhodobacter populi sp. nov. isolated from the symptomatic bark tissue of Populus euramericana canker.</title>
        <authorList>
            <person name="Xu G."/>
        </authorList>
    </citation>
    <scope>NUCLEOTIDE SEQUENCE [LARGE SCALE GENOMIC DNA]</scope>
    <source>
        <strain evidence="3 4">CGMCC 1.12963</strain>
    </source>
</reference>
<dbReference type="Pfam" id="PF00126">
    <property type="entry name" value="HTH_1"/>
    <property type="match status" value="1"/>
</dbReference>
<dbReference type="Gene3D" id="1.10.10.10">
    <property type="entry name" value="Winged helix-like DNA-binding domain superfamily/Winged helix DNA-binding domain"/>
    <property type="match status" value="1"/>
</dbReference>
<gene>
    <name evidence="3" type="ORF">EOW66_19530</name>
</gene>